<evidence type="ECO:0000313" key="2">
    <source>
        <dbReference type="Proteomes" id="UP000789405"/>
    </source>
</evidence>
<feature type="non-terminal residue" evidence="1">
    <location>
        <position position="1"/>
    </location>
</feature>
<dbReference type="AlphaFoldDB" id="A0A9N9JAM4"/>
<reference evidence="1" key="1">
    <citation type="submission" date="2021-06" db="EMBL/GenBank/DDBJ databases">
        <authorList>
            <person name="Kallberg Y."/>
            <person name="Tangrot J."/>
            <person name="Rosling A."/>
        </authorList>
    </citation>
    <scope>NUCLEOTIDE SEQUENCE</scope>
    <source>
        <strain evidence="1">MA453B</strain>
    </source>
</reference>
<accession>A0A9N9JAM4</accession>
<proteinExistence type="predicted"/>
<comment type="caution">
    <text evidence="1">The sequence shown here is derived from an EMBL/GenBank/DDBJ whole genome shotgun (WGS) entry which is preliminary data.</text>
</comment>
<gene>
    <name evidence="1" type="ORF">DERYTH_LOCUS18882</name>
</gene>
<dbReference type="EMBL" id="CAJVPY010019838">
    <property type="protein sequence ID" value="CAG8773115.1"/>
    <property type="molecule type" value="Genomic_DNA"/>
</dbReference>
<dbReference type="OrthoDB" id="10376863at2759"/>
<dbReference type="Proteomes" id="UP000789405">
    <property type="component" value="Unassembled WGS sequence"/>
</dbReference>
<organism evidence="1 2">
    <name type="scientific">Dentiscutata erythropus</name>
    <dbReference type="NCBI Taxonomy" id="1348616"/>
    <lineage>
        <taxon>Eukaryota</taxon>
        <taxon>Fungi</taxon>
        <taxon>Fungi incertae sedis</taxon>
        <taxon>Mucoromycota</taxon>
        <taxon>Glomeromycotina</taxon>
        <taxon>Glomeromycetes</taxon>
        <taxon>Diversisporales</taxon>
        <taxon>Gigasporaceae</taxon>
        <taxon>Dentiscutata</taxon>
    </lineage>
</organism>
<sequence length="65" mass="7502">QSEQNTNLNLGQEFDELIYDNSEDISMSSENGFNTDIDCSSDNESELISTNIDIYQRYLMEQNLI</sequence>
<protein>
    <submittedName>
        <fullName evidence="1">22817_t:CDS:1</fullName>
    </submittedName>
</protein>
<name>A0A9N9JAM4_9GLOM</name>
<keyword evidence="2" id="KW-1185">Reference proteome</keyword>
<evidence type="ECO:0000313" key="1">
    <source>
        <dbReference type="EMBL" id="CAG8773115.1"/>
    </source>
</evidence>